<dbReference type="InterPro" id="IPR024516">
    <property type="entry name" value="Mce_C"/>
</dbReference>
<dbReference type="PANTHER" id="PTHR33371">
    <property type="entry name" value="INTERMEMBRANE PHOSPHOLIPID TRANSPORT SYSTEM BINDING PROTEIN MLAD-RELATED"/>
    <property type="match status" value="1"/>
</dbReference>
<dbReference type="PANTHER" id="PTHR33371:SF4">
    <property type="entry name" value="INTERMEMBRANE PHOSPHOLIPID TRANSPORT SYSTEM BINDING PROTEIN MLAD"/>
    <property type="match status" value="1"/>
</dbReference>
<evidence type="ECO:0000313" key="4">
    <source>
        <dbReference type="EMBL" id="BBX83402.1"/>
    </source>
</evidence>
<dbReference type="InterPro" id="IPR003399">
    <property type="entry name" value="Mce/MlaD"/>
</dbReference>
<dbReference type="InterPro" id="IPR005693">
    <property type="entry name" value="Mce"/>
</dbReference>
<dbReference type="Pfam" id="PF11887">
    <property type="entry name" value="Mce4_CUP1"/>
    <property type="match status" value="1"/>
</dbReference>
<evidence type="ECO:0000259" key="2">
    <source>
        <dbReference type="Pfam" id="PF02470"/>
    </source>
</evidence>
<keyword evidence="5" id="KW-1185">Reference proteome</keyword>
<feature type="domain" description="Mammalian cell entry C-terminal" evidence="3">
    <location>
        <begin position="115"/>
        <end position="300"/>
    </location>
</feature>
<organism evidence="4 5">
    <name type="scientific">Mycolicibacterium aubagnense</name>
    <dbReference type="NCBI Taxonomy" id="319707"/>
    <lineage>
        <taxon>Bacteria</taxon>
        <taxon>Bacillati</taxon>
        <taxon>Actinomycetota</taxon>
        <taxon>Actinomycetes</taxon>
        <taxon>Mycobacteriales</taxon>
        <taxon>Mycobacteriaceae</taxon>
        <taxon>Mycolicibacterium</taxon>
    </lineage>
</organism>
<dbReference type="InterPro" id="IPR052336">
    <property type="entry name" value="MlaD_Phospholipid_Transporter"/>
</dbReference>
<evidence type="ECO:0000256" key="1">
    <source>
        <dbReference type="SAM" id="MobiDB-lite"/>
    </source>
</evidence>
<feature type="region of interest" description="Disordered" evidence="1">
    <location>
        <begin position="390"/>
        <end position="412"/>
    </location>
</feature>
<reference evidence="4 5" key="1">
    <citation type="journal article" date="2019" name="Emerg. Microbes Infect.">
        <title>Comprehensive subspecies identification of 175 nontuberculous mycobacteria species based on 7547 genomic profiles.</title>
        <authorList>
            <person name="Matsumoto Y."/>
            <person name="Kinjo T."/>
            <person name="Motooka D."/>
            <person name="Nabeya D."/>
            <person name="Jung N."/>
            <person name="Uechi K."/>
            <person name="Horii T."/>
            <person name="Iida T."/>
            <person name="Fujita J."/>
            <person name="Nakamura S."/>
        </authorList>
    </citation>
    <scope>NUCLEOTIDE SEQUENCE [LARGE SCALE GENOMIC DNA]</scope>
    <source>
        <strain evidence="4 5">JCM 15296</strain>
    </source>
</reference>
<dbReference type="RefSeq" id="WP_138231320.1">
    <property type="nucleotide sequence ID" value="NZ_AP022577.1"/>
</dbReference>
<dbReference type="Proteomes" id="UP000465609">
    <property type="component" value="Chromosome"/>
</dbReference>
<accession>A0ABM7I9S5</accession>
<name>A0ABM7I9S5_9MYCO</name>
<evidence type="ECO:0000259" key="3">
    <source>
        <dbReference type="Pfam" id="PF11887"/>
    </source>
</evidence>
<sequence>MTRRMLIRILAVALVSAALAAGIYVGYRNMFGPRTFGAIFTRVTGLYSGDEVRVSGVKVGTVSDVQPQGQTVKLTLNVDRDVPIPADVKAVIVQQNLVAARYVQLTPAYRTAGPTLPEGAVIPVSRTAVPVEWDEVKAQLTRLVTELGPAKPGDTSVAGRFVDSAANAMAGNGDRLRDTLAQLSGVSRVLADGSGNIVDTIKNLQVFVTALRNSNTEIVQFEDRLATLSSVLDSSRSDLDAALTDLSVAVGDIQRFMSSVNNRTAESVTRLTDVTQTLVGNKKELEELLHVFPTVMSNFYNIYDPVSGTANGMFAVNGFSNPAQFVCGAIAGIQGGDPAEGAKKCAEYLGPALRLLNFNYLPIPVNPFLGPTPRPDQLIYSEAKLMPGYSGPEPPPPATLPGMLLPAERPAS</sequence>
<gene>
    <name evidence="4" type="ORF">MAUB_12750</name>
</gene>
<protein>
    <submittedName>
        <fullName evidence="4">Mammalian cell entry protein</fullName>
    </submittedName>
</protein>
<feature type="domain" description="Mce/MlaD" evidence="2">
    <location>
        <begin position="35"/>
        <end position="107"/>
    </location>
</feature>
<dbReference type="EMBL" id="AP022577">
    <property type="protein sequence ID" value="BBX83402.1"/>
    <property type="molecule type" value="Genomic_DNA"/>
</dbReference>
<dbReference type="NCBIfam" id="TIGR00996">
    <property type="entry name" value="Mtu_fam_mce"/>
    <property type="match status" value="1"/>
</dbReference>
<dbReference type="Pfam" id="PF02470">
    <property type="entry name" value="MlaD"/>
    <property type="match status" value="1"/>
</dbReference>
<proteinExistence type="predicted"/>
<evidence type="ECO:0000313" key="5">
    <source>
        <dbReference type="Proteomes" id="UP000465609"/>
    </source>
</evidence>